<proteinExistence type="predicted"/>
<protein>
    <submittedName>
        <fullName evidence="2">DUF397 domain-containing protein</fullName>
    </submittedName>
</protein>
<accession>A0A365H2N6</accession>
<evidence type="ECO:0000259" key="1">
    <source>
        <dbReference type="Pfam" id="PF04149"/>
    </source>
</evidence>
<dbReference type="InterPro" id="IPR007278">
    <property type="entry name" value="DUF397"/>
</dbReference>
<keyword evidence="3" id="KW-1185">Reference proteome</keyword>
<reference evidence="2 3" key="1">
    <citation type="submission" date="2018-06" db="EMBL/GenBank/DDBJ databases">
        <title>Actinomadura craniellae sp. nov. isolated from marine sponge Craniella sp.</title>
        <authorList>
            <person name="Li L."/>
            <person name="Xu Q.H."/>
            <person name="Lin H.W."/>
            <person name="Lu Y.H."/>
        </authorList>
    </citation>
    <scope>NUCLEOTIDE SEQUENCE [LARGE SCALE GENOMIC DNA]</scope>
    <source>
        <strain evidence="2 3">LHW63021</strain>
    </source>
</reference>
<evidence type="ECO:0000313" key="2">
    <source>
        <dbReference type="EMBL" id="RAY13360.1"/>
    </source>
</evidence>
<dbReference type="RefSeq" id="WP_111869484.1">
    <property type="nucleotide sequence ID" value="NZ_QLYX01000009.1"/>
</dbReference>
<name>A0A365H2N6_9ACTN</name>
<gene>
    <name evidence="2" type="ORF">DPM19_20005</name>
</gene>
<comment type="caution">
    <text evidence="2">The sequence shown here is derived from an EMBL/GenBank/DDBJ whole genome shotgun (WGS) entry which is preliminary data.</text>
</comment>
<dbReference type="Pfam" id="PF04149">
    <property type="entry name" value="DUF397"/>
    <property type="match status" value="1"/>
</dbReference>
<evidence type="ECO:0000313" key="3">
    <source>
        <dbReference type="Proteomes" id="UP000251891"/>
    </source>
</evidence>
<dbReference type="Proteomes" id="UP000251891">
    <property type="component" value="Unassembled WGS sequence"/>
</dbReference>
<organism evidence="2 3">
    <name type="scientific">Actinomadura craniellae</name>
    <dbReference type="NCBI Taxonomy" id="2231787"/>
    <lineage>
        <taxon>Bacteria</taxon>
        <taxon>Bacillati</taxon>
        <taxon>Actinomycetota</taxon>
        <taxon>Actinomycetes</taxon>
        <taxon>Streptosporangiales</taxon>
        <taxon>Thermomonosporaceae</taxon>
        <taxon>Actinomadura</taxon>
    </lineage>
</organism>
<feature type="domain" description="DUF397" evidence="1">
    <location>
        <begin position="4"/>
        <end position="56"/>
    </location>
</feature>
<dbReference type="OrthoDB" id="3481959at2"/>
<dbReference type="AlphaFoldDB" id="A0A365H2N6"/>
<sequence length="62" mass="6565">MDVTWRKSSRSAANGGDCVELADLGSEIGIRDSKNPDAGHLTVNRSVVQALVQQVKAGDLDL</sequence>
<dbReference type="EMBL" id="QLYX01000009">
    <property type="protein sequence ID" value="RAY13360.1"/>
    <property type="molecule type" value="Genomic_DNA"/>
</dbReference>